<evidence type="ECO:0000313" key="4">
    <source>
        <dbReference type="Proteomes" id="UP000271227"/>
    </source>
</evidence>
<evidence type="ECO:0000259" key="2">
    <source>
        <dbReference type="Pfam" id="PF02470"/>
    </source>
</evidence>
<evidence type="ECO:0000256" key="1">
    <source>
        <dbReference type="SAM" id="Phobius"/>
    </source>
</evidence>
<dbReference type="InterPro" id="IPR003399">
    <property type="entry name" value="Mce/MlaD"/>
</dbReference>
<dbReference type="OrthoDB" id="9808689at2"/>
<keyword evidence="1" id="KW-1133">Transmembrane helix</keyword>
<dbReference type="GO" id="GO:0005548">
    <property type="term" value="F:phospholipid transporter activity"/>
    <property type="evidence" value="ECO:0007669"/>
    <property type="project" value="TreeGrafter"/>
</dbReference>
<name>A0A3M0CG21_9PROT</name>
<dbReference type="RefSeq" id="WP_121937905.1">
    <property type="nucleotide sequence ID" value="NZ_REFR01000010.1"/>
</dbReference>
<dbReference type="Pfam" id="PF02470">
    <property type="entry name" value="MlaD"/>
    <property type="match status" value="1"/>
</dbReference>
<comment type="caution">
    <text evidence="3">The sequence shown here is derived from an EMBL/GenBank/DDBJ whole genome shotgun (WGS) entry which is preliminary data.</text>
</comment>
<dbReference type="PANTHER" id="PTHR33371:SF4">
    <property type="entry name" value="INTERMEMBRANE PHOSPHOLIPID TRANSPORT SYSTEM BINDING PROTEIN MLAD"/>
    <property type="match status" value="1"/>
</dbReference>
<keyword evidence="1" id="KW-0472">Membrane</keyword>
<dbReference type="FunCoup" id="A0A3M0CG21">
    <property type="interactions" value="91"/>
</dbReference>
<evidence type="ECO:0000313" key="3">
    <source>
        <dbReference type="EMBL" id="RMB08548.1"/>
    </source>
</evidence>
<dbReference type="PANTHER" id="PTHR33371">
    <property type="entry name" value="INTERMEMBRANE PHOSPHOLIPID TRANSPORT SYSTEM BINDING PROTEIN MLAD-RELATED"/>
    <property type="match status" value="1"/>
</dbReference>
<organism evidence="3 4">
    <name type="scientific">Eilatimonas milleporae</name>
    <dbReference type="NCBI Taxonomy" id="911205"/>
    <lineage>
        <taxon>Bacteria</taxon>
        <taxon>Pseudomonadati</taxon>
        <taxon>Pseudomonadota</taxon>
        <taxon>Alphaproteobacteria</taxon>
        <taxon>Kordiimonadales</taxon>
        <taxon>Kordiimonadaceae</taxon>
        <taxon>Eilatimonas</taxon>
    </lineage>
</organism>
<dbReference type="InParanoid" id="A0A3M0CG21"/>
<keyword evidence="4" id="KW-1185">Reference proteome</keyword>
<accession>A0A3M0CG21</accession>
<dbReference type="AlphaFoldDB" id="A0A3M0CG21"/>
<keyword evidence="1" id="KW-0812">Transmembrane</keyword>
<feature type="domain" description="Mce/MlaD" evidence="2">
    <location>
        <begin position="36"/>
        <end position="113"/>
    </location>
</feature>
<gene>
    <name evidence="3" type="ORF">BXY39_1183</name>
</gene>
<dbReference type="InterPro" id="IPR030970">
    <property type="entry name" value="ABC_MlaD"/>
</dbReference>
<feature type="transmembrane region" description="Helical" evidence="1">
    <location>
        <begin position="6"/>
        <end position="26"/>
    </location>
</feature>
<proteinExistence type="predicted"/>
<dbReference type="GO" id="GO:0005543">
    <property type="term" value="F:phospholipid binding"/>
    <property type="evidence" value="ECO:0007669"/>
    <property type="project" value="TreeGrafter"/>
</dbReference>
<dbReference type="InterPro" id="IPR052336">
    <property type="entry name" value="MlaD_Phospholipid_Transporter"/>
</dbReference>
<protein>
    <submittedName>
        <fullName evidence="3">Phospholipid/cholesterol/gamma-HCH transport system substrate-binding protein</fullName>
    </submittedName>
</protein>
<dbReference type="EMBL" id="REFR01000010">
    <property type="protein sequence ID" value="RMB08548.1"/>
    <property type="molecule type" value="Genomic_DNA"/>
</dbReference>
<dbReference type="NCBIfam" id="TIGR04430">
    <property type="entry name" value="OM_asym_MlaD"/>
    <property type="match status" value="1"/>
</dbReference>
<reference evidence="3 4" key="1">
    <citation type="submission" date="2018-10" db="EMBL/GenBank/DDBJ databases">
        <title>Genomic Encyclopedia of Archaeal and Bacterial Type Strains, Phase II (KMG-II): from individual species to whole genera.</title>
        <authorList>
            <person name="Goeker M."/>
        </authorList>
    </citation>
    <scope>NUCLEOTIDE SEQUENCE [LARGE SCALE GENOMIC DNA]</scope>
    <source>
        <strain evidence="3 4">DSM 25217</strain>
    </source>
</reference>
<sequence>MSASLVESLIGALVLLVAGWFVFYGYQQTEGRTAGGYELQARFDRVNGLTIGSDVRLSGIKVGTVVDQRIDPETFQAVVRFTVRSDVALPTDTAAAISAEGLLGGGYLSLLPGGMEETLIEGDEIEETQDAIDLVGLLGRFMFNDDGNDDGGKKPADATTP</sequence>
<dbReference type="Proteomes" id="UP000271227">
    <property type="component" value="Unassembled WGS sequence"/>
</dbReference>